<keyword evidence="1" id="KW-0547">Nucleotide-binding</keyword>
<keyword evidence="4" id="KW-1185">Reference proteome</keyword>
<dbReference type="Proteomes" id="UP001341840">
    <property type="component" value="Unassembled WGS sequence"/>
</dbReference>
<dbReference type="Gene3D" id="3.10.330.10">
    <property type="match status" value="1"/>
</dbReference>
<evidence type="ECO:0000256" key="2">
    <source>
        <dbReference type="ARBA" id="ARBA00022840"/>
    </source>
</evidence>
<protein>
    <submittedName>
        <fullName evidence="3">Uncharacterized protein</fullName>
    </submittedName>
</protein>
<dbReference type="EMBL" id="JASCZI010271990">
    <property type="protein sequence ID" value="MED6218890.1"/>
    <property type="molecule type" value="Genomic_DNA"/>
</dbReference>
<keyword evidence="2" id="KW-0067">ATP-binding</keyword>
<evidence type="ECO:0000313" key="4">
    <source>
        <dbReference type="Proteomes" id="UP001341840"/>
    </source>
</evidence>
<dbReference type="SUPFAM" id="SSF54585">
    <property type="entry name" value="Cdc48 domain 2-like"/>
    <property type="match status" value="1"/>
</dbReference>
<comment type="caution">
    <text evidence="3">The sequence shown here is derived from an EMBL/GenBank/DDBJ whole genome shotgun (WGS) entry which is preliminary data.</text>
</comment>
<reference evidence="3 4" key="1">
    <citation type="journal article" date="2023" name="Plants (Basel)">
        <title>Bridging the Gap: Combining Genomics and Transcriptomics Approaches to Understand Stylosanthes scabra, an Orphan Legume from the Brazilian Caatinga.</title>
        <authorList>
            <person name="Ferreira-Neto J.R.C."/>
            <person name="da Silva M.D."/>
            <person name="Binneck E."/>
            <person name="de Melo N.F."/>
            <person name="da Silva R.H."/>
            <person name="de Melo A.L.T.M."/>
            <person name="Pandolfi V."/>
            <person name="Bustamante F.O."/>
            <person name="Brasileiro-Vidal A.C."/>
            <person name="Benko-Iseppon A.M."/>
        </authorList>
    </citation>
    <scope>NUCLEOTIDE SEQUENCE [LARGE SCALE GENOMIC DNA]</scope>
    <source>
        <tissue evidence="3">Leaves</tissue>
    </source>
</reference>
<dbReference type="InterPro" id="IPR029067">
    <property type="entry name" value="CDC48_domain_2-like_sf"/>
</dbReference>
<evidence type="ECO:0000256" key="1">
    <source>
        <dbReference type="ARBA" id="ARBA00022741"/>
    </source>
</evidence>
<gene>
    <name evidence="3" type="ORF">PIB30_030780</name>
</gene>
<sequence>MHQCPDVKYGKSAHILSIDDTVQGVTRNLFDVYLKAYFLEAYLSFQARKYIPHPSRNEKCGVQSSFALIIVIKTGSDRSVRPKTQ</sequence>
<accession>A0ABU6Z8I5</accession>
<name>A0ABU6Z8I5_9FABA</name>
<proteinExistence type="predicted"/>
<organism evidence="3 4">
    <name type="scientific">Stylosanthes scabra</name>
    <dbReference type="NCBI Taxonomy" id="79078"/>
    <lineage>
        <taxon>Eukaryota</taxon>
        <taxon>Viridiplantae</taxon>
        <taxon>Streptophyta</taxon>
        <taxon>Embryophyta</taxon>
        <taxon>Tracheophyta</taxon>
        <taxon>Spermatophyta</taxon>
        <taxon>Magnoliopsida</taxon>
        <taxon>eudicotyledons</taxon>
        <taxon>Gunneridae</taxon>
        <taxon>Pentapetalae</taxon>
        <taxon>rosids</taxon>
        <taxon>fabids</taxon>
        <taxon>Fabales</taxon>
        <taxon>Fabaceae</taxon>
        <taxon>Papilionoideae</taxon>
        <taxon>50 kb inversion clade</taxon>
        <taxon>dalbergioids sensu lato</taxon>
        <taxon>Dalbergieae</taxon>
        <taxon>Pterocarpus clade</taxon>
        <taxon>Stylosanthes</taxon>
    </lineage>
</organism>
<evidence type="ECO:0000313" key="3">
    <source>
        <dbReference type="EMBL" id="MED6218890.1"/>
    </source>
</evidence>